<evidence type="ECO:0000256" key="1">
    <source>
        <dbReference type="SAM" id="MobiDB-lite"/>
    </source>
</evidence>
<protein>
    <submittedName>
        <fullName evidence="2">Uncharacterized protein</fullName>
    </submittedName>
</protein>
<proteinExistence type="predicted"/>
<comment type="caution">
    <text evidence="2">The sequence shown here is derived from an EMBL/GenBank/DDBJ whole genome shotgun (WGS) entry which is preliminary data.</text>
</comment>
<gene>
    <name evidence="2" type="ORF">NDU88_009450</name>
</gene>
<sequence length="116" mass="12060">MPLPGVSRRERARGHAESTVAAVGGKQHPRSPDGCDKTPGVAAAMERSWWQRKEPPHAVNGGGGDLAGPGAVDAARCGWGGARDRRAVRGLPQEPGLADCETRTQSARANTGVACR</sequence>
<name>A0AAV7QTN9_PLEWA</name>
<reference evidence="2" key="1">
    <citation type="journal article" date="2022" name="bioRxiv">
        <title>Sequencing and chromosome-scale assembly of the giantPleurodeles waltlgenome.</title>
        <authorList>
            <person name="Brown T."/>
            <person name="Elewa A."/>
            <person name="Iarovenko S."/>
            <person name="Subramanian E."/>
            <person name="Araus A.J."/>
            <person name="Petzold A."/>
            <person name="Susuki M."/>
            <person name="Suzuki K.-i.T."/>
            <person name="Hayashi T."/>
            <person name="Toyoda A."/>
            <person name="Oliveira C."/>
            <person name="Osipova E."/>
            <person name="Leigh N.D."/>
            <person name="Simon A."/>
            <person name="Yun M.H."/>
        </authorList>
    </citation>
    <scope>NUCLEOTIDE SEQUENCE</scope>
    <source>
        <strain evidence="2">20211129_DDA</strain>
        <tissue evidence="2">Liver</tissue>
    </source>
</reference>
<evidence type="ECO:0000313" key="3">
    <source>
        <dbReference type="Proteomes" id="UP001066276"/>
    </source>
</evidence>
<organism evidence="2 3">
    <name type="scientific">Pleurodeles waltl</name>
    <name type="common">Iberian ribbed newt</name>
    <dbReference type="NCBI Taxonomy" id="8319"/>
    <lineage>
        <taxon>Eukaryota</taxon>
        <taxon>Metazoa</taxon>
        <taxon>Chordata</taxon>
        <taxon>Craniata</taxon>
        <taxon>Vertebrata</taxon>
        <taxon>Euteleostomi</taxon>
        <taxon>Amphibia</taxon>
        <taxon>Batrachia</taxon>
        <taxon>Caudata</taxon>
        <taxon>Salamandroidea</taxon>
        <taxon>Salamandridae</taxon>
        <taxon>Pleurodelinae</taxon>
        <taxon>Pleurodeles</taxon>
    </lineage>
</organism>
<keyword evidence="3" id="KW-1185">Reference proteome</keyword>
<dbReference type="EMBL" id="JANPWB010000010">
    <property type="protein sequence ID" value="KAJ1143139.1"/>
    <property type="molecule type" value="Genomic_DNA"/>
</dbReference>
<feature type="region of interest" description="Disordered" evidence="1">
    <location>
        <begin position="88"/>
        <end position="116"/>
    </location>
</feature>
<feature type="compositionally biased region" description="Basic and acidic residues" evidence="1">
    <location>
        <begin position="7"/>
        <end position="16"/>
    </location>
</feature>
<dbReference type="Proteomes" id="UP001066276">
    <property type="component" value="Chromosome 6"/>
</dbReference>
<dbReference type="AlphaFoldDB" id="A0AAV7QTN9"/>
<feature type="region of interest" description="Disordered" evidence="1">
    <location>
        <begin position="53"/>
        <end position="76"/>
    </location>
</feature>
<evidence type="ECO:0000313" key="2">
    <source>
        <dbReference type="EMBL" id="KAJ1143139.1"/>
    </source>
</evidence>
<accession>A0AAV7QTN9</accession>
<feature type="region of interest" description="Disordered" evidence="1">
    <location>
        <begin position="1"/>
        <end position="40"/>
    </location>
</feature>